<sequence length="118" mass="13893">MSKKLAENLDIYEKEIEKLKNEIVKRFSPERIILFGSCAEGEENLESDIDLCIIISTENKREMKMKIYEIEHDIPIDVVVYTPEEWEEHVQHKQSFAHLINTKGVVLYDRGKILSRMV</sequence>
<dbReference type="Pfam" id="PF18765">
    <property type="entry name" value="Polbeta"/>
    <property type="match status" value="1"/>
</dbReference>
<feature type="domain" description="Polymerase beta nucleotidyltransferase" evidence="1">
    <location>
        <begin position="17"/>
        <end position="110"/>
    </location>
</feature>
<dbReference type="InterPro" id="IPR041633">
    <property type="entry name" value="Polbeta"/>
</dbReference>
<evidence type="ECO:0000259" key="1">
    <source>
        <dbReference type="Pfam" id="PF18765"/>
    </source>
</evidence>
<keyword evidence="2" id="KW-0808">Transferase</keyword>
<reference evidence="3 5" key="2">
    <citation type="submission" date="2019-03" db="EMBL/GenBank/DDBJ databases">
        <title>Genomic Encyclopedia of Type Strains, Phase IV (KMG-IV): sequencing the most valuable type-strain genomes for metagenomic binning, comparative biology and taxonomic classification.</title>
        <authorList>
            <person name="Goeker M."/>
        </authorList>
    </citation>
    <scope>NUCLEOTIDE SEQUENCE [LARGE SCALE GENOMIC DNA]</scope>
    <source>
        <strain evidence="3 5">DSM 13054</strain>
    </source>
</reference>
<dbReference type="Gene3D" id="3.30.460.10">
    <property type="entry name" value="Beta Polymerase, domain 2"/>
    <property type="match status" value="1"/>
</dbReference>
<dbReference type="PANTHER" id="PTHR33933:SF1">
    <property type="entry name" value="PROTEIN ADENYLYLTRANSFERASE MNTA-RELATED"/>
    <property type="match status" value="1"/>
</dbReference>
<dbReference type="PANTHER" id="PTHR33933">
    <property type="entry name" value="NUCLEOTIDYLTRANSFERASE"/>
    <property type="match status" value="1"/>
</dbReference>
<evidence type="ECO:0000313" key="2">
    <source>
        <dbReference type="EMBL" id="HBT50381.1"/>
    </source>
</evidence>
<proteinExistence type="predicted"/>
<dbReference type="AlphaFoldDB" id="A0A357VRV0"/>
<dbReference type="CDD" id="cd05403">
    <property type="entry name" value="NT_KNTase_like"/>
    <property type="match status" value="1"/>
</dbReference>
<dbReference type="EMBL" id="SLWU01000019">
    <property type="protein sequence ID" value="TCO61490.1"/>
    <property type="molecule type" value="Genomic_DNA"/>
</dbReference>
<dbReference type="GO" id="GO:0016740">
    <property type="term" value="F:transferase activity"/>
    <property type="evidence" value="ECO:0007669"/>
    <property type="project" value="UniProtKB-KW"/>
</dbReference>
<reference evidence="2 4" key="1">
    <citation type="journal article" date="2018" name="Nat. Biotechnol.">
        <title>A standardized bacterial taxonomy based on genome phylogeny substantially revises the tree of life.</title>
        <authorList>
            <person name="Parks D.H."/>
            <person name="Chuvochina M."/>
            <person name="Waite D.W."/>
            <person name="Rinke C."/>
            <person name="Skarshewski A."/>
            <person name="Chaumeil P.A."/>
            <person name="Hugenholtz P."/>
        </authorList>
    </citation>
    <scope>NUCLEOTIDE SEQUENCE [LARGE SCALE GENOMIC DNA]</scope>
    <source>
        <strain evidence="2">UBA12544</strain>
    </source>
</reference>
<dbReference type="InterPro" id="IPR043519">
    <property type="entry name" value="NT_sf"/>
</dbReference>
<name>A0A357VRV0_9THEO</name>
<protein>
    <submittedName>
        <fullName evidence="2 3">Nucleotidyltransferase</fullName>
    </submittedName>
</protein>
<dbReference type="Proteomes" id="UP000264445">
    <property type="component" value="Unassembled WGS sequence"/>
</dbReference>
<dbReference type="Proteomes" id="UP000294886">
    <property type="component" value="Unassembled WGS sequence"/>
</dbReference>
<comment type="caution">
    <text evidence="2">The sequence shown here is derived from an EMBL/GenBank/DDBJ whole genome shotgun (WGS) entry which is preliminary data.</text>
</comment>
<dbReference type="InterPro" id="IPR052548">
    <property type="entry name" value="Type_VII_TA_antitoxin"/>
</dbReference>
<evidence type="ECO:0000313" key="3">
    <source>
        <dbReference type="EMBL" id="TCO61490.1"/>
    </source>
</evidence>
<dbReference type="EMBL" id="DOLB01000167">
    <property type="protein sequence ID" value="HBT50381.1"/>
    <property type="molecule type" value="Genomic_DNA"/>
</dbReference>
<evidence type="ECO:0000313" key="4">
    <source>
        <dbReference type="Proteomes" id="UP000264445"/>
    </source>
</evidence>
<gene>
    <name evidence="2" type="ORF">DEA61_11540</name>
    <name evidence="3" type="ORF">EV203_1197</name>
</gene>
<accession>A0A357VRV0</accession>
<dbReference type="SUPFAM" id="SSF81301">
    <property type="entry name" value="Nucleotidyltransferase"/>
    <property type="match status" value="1"/>
</dbReference>
<organism evidence="2 4">
    <name type="scientific">Caldanaerobacter subterraneus</name>
    <dbReference type="NCBI Taxonomy" id="911092"/>
    <lineage>
        <taxon>Bacteria</taxon>
        <taxon>Bacillati</taxon>
        <taxon>Bacillota</taxon>
        <taxon>Clostridia</taxon>
        <taxon>Thermoanaerobacterales</taxon>
        <taxon>Thermoanaerobacteraceae</taxon>
        <taxon>Caldanaerobacter</taxon>
    </lineage>
</organism>
<dbReference type="RefSeq" id="WP_132040171.1">
    <property type="nucleotide sequence ID" value="NZ_DOLB01000167.1"/>
</dbReference>
<evidence type="ECO:0000313" key="5">
    <source>
        <dbReference type="Proteomes" id="UP000294886"/>
    </source>
</evidence>